<dbReference type="PIRSF" id="PIRSF032285">
    <property type="entry name" value="UCP032285"/>
    <property type="match status" value="1"/>
</dbReference>
<dbReference type="EMBL" id="JAUMIT010000001">
    <property type="protein sequence ID" value="MDO3694155.1"/>
    <property type="molecule type" value="Genomic_DNA"/>
</dbReference>
<dbReference type="RefSeq" id="WP_302883392.1">
    <property type="nucleotide sequence ID" value="NZ_JAUMIT010000001.1"/>
</dbReference>
<gene>
    <name evidence="1" type="ORF">QVZ41_04720</name>
</gene>
<dbReference type="Proteomes" id="UP001168642">
    <property type="component" value="Unassembled WGS sequence"/>
</dbReference>
<comment type="caution">
    <text evidence="1">The sequence shown here is derived from an EMBL/GenBank/DDBJ whole genome shotgun (WGS) entry which is preliminary data.</text>
</comment>
<evidence type="ECO:0000313" key="2">
    <source>
        <dbReference type="Proteomes" id="UP001168642"/>
    </source>
</evidence>
<dbReference type="Gene3D" id="3.40.1350.140">
    <property type="entry name" value="MepB-like"/>
    <property type="match status" value="1"/>
</dbReference>
<keyword evidence="2" id="KW-1185">Reference proteome</keyword>
<proteinExistence type="predicted"/>
<dbReference type="InterPro" id="IPR038231">
    <property type="entry name" value="MepB-like_sf"/>
</dbReference>
<organism evidence="1 2">
    <name type="scientific">Wenyingzhuangia gilva</name>
    <dbReference type="NCBI Taxonomy" id="3057677"/>
    <lineage>
        <taxon>Bacteria</taxon>
        <taxon>Pseudomonadati</taxon>
        <taxon>Bacteroidota</taxon>
        <taxon>Flavobacteriia</taxon>
        <taxon>Flavobacteriales</taxon>
        <taxon>Flavobacteriaceae</taxon>
        <taxon>Wenyingzhuangia</taxon>
    </lineage>
</organism>
<protein>
    <submittedName>
        <fullName evidence="1">MepB family protein</fullName>
    </submittedName>
</protein>
<dbReference type="Pfam" id="PF08877">
    <property type="entry name" value="MepB-like"/>
    <property type="match status" value="1"/>
</dbReference>
<name>A0ABT8VQB0_9FLAO</name>
<accession>A0ABT8VQB0</accession>
<reference evidence="1" key="1">
    <citation type="submission" date="2023-07" db="EMBL/GenBank/DDBJ databases">
        <title>Wenyingzhuangia sp. chi5 genome sequencing and assembly.</title>
        <authorList>
            <person name="Park S."/>
        </authorList>
    </citation>
    <scope>NUCLEOTIDE SEQUENCE</scope>
    <source>
        <strain evidence="1">Chi5</strain>
    </source>
</reference>
<sequence>MEDLLSEIKSKVFDDVNVKLTDFVLETESKEYKACRFLLKGKQIVSRTSKITPKKKGQFVTFYQRDKNGVIEPFHEQDEIDYFLVKIYQNTGFFLFSEQILIEKGILSTSQKEGKRAFRVYVPKDELTSKQALNTQKWQSDYFYEVNEDPD</sequence>
<dbReference type="InterPro" id="IPR011235">
    <property type="entry name" value="MepB-like"/>
</dbReference>
<evidence type="ECO:0000313" key="1">
    <source>
        <dbReference type="EMBL" id="MDO3694155.1"/>
    </source>
</evidence>